<gene>
    <name evidence="8" type="ORF">EJ03DRAFT_342143</name>
</gene>
<dbReference type="OrthoDB" id="5600212at2759"/>
<sequence>MVGSEDHWPGDEYFNDLSKQPATQDEERNEQRRASQDQVPKPKRIACVLCRKRKLKCDGNKPACGTCTRLQHDCSYEAVRRKSGPKRGYVKALEARLAQVETLLNTQGDDILSAGKSTSEQAPSTAAPLNGNATRQETQMVAGVANGLGNDDGSWDFSREESLQREMIGLGLDEPLPTKDVTTELDQGYFEKIHPSAPIIHLPRYYAAMNLAPHMRRPTCLRYAMWANVAAVMGKYEALQEHFYARARKYIQQDEMRGHGESIITIAHVQTWTLLAMYEFKLMFFPRAWMSSGRACRLAQMMGLHRLDGAGLDVKQCLPPPKDWTEREERRRTFWMCFCVDRYSSIGGWPMTIEERDIQSNLPGSEESYEASKPSKTMTLNDALEPQGAHRLSSFAGVVVMACLFGRNLLHLHRTSPDDKDDDLNGEFWTRHRQLDNILLNTALALPDALRMPSGLNNANVVFMNMNVHTSTICLHQAAIFKADKNRMPARISAESKARCTAAAAEIANIMRQISHLDMSAVARVFVQYMKSRPNDSQIKASLQFLLSAMHAIKRKNPLTESFLVQLDVDLEAAGLEDSRTMRDHITPQSDLPHRRRSPGSLTGSKSGPHKSPHSNGEGMDTSPENNSSTSTHMPGSGSSTQSGHQYVSSNTSVNVVSPPYQQKPGMAASNSLWTNDFGSAGSDFIEYMNAGVRAAEYINTDLNSHHFPNTMPEQPAASGNGFVTSMQHDATAFGGTGYTPGPTGFTPLGFTSGADGLYGGDMTGLSEEDWNTVMYGFEDWNTGVQPPQYHGAK</sequence>
<dbReference type="InterPro" id="IPR050815">
    <property type="entry name" value="TF_fung"/>
</dbReference>
<dbReference type="InterPro" id="IPR001138">
    <property type="entry name" value="Zn2Cys6_DnaBD"/>
</dbReference>
<feature type="compositionally biased region" description="Low complexity" evidence="6">
    <location>
        <begin position="648"/>
        <end position="658"/>
    </location>
</feature>
<evidence type="ECO:0000313" key="8">
    <source>
        <dbReference type="EMBL" id="KAF2771761.1"/>
    </source>
</evidence>
<proteinExistence type="predicted"/>
<keyword evidence="9" id="KW-1185">Reference proteome</keyword>
<dbReference type="GO" id="GO:0006351">
    <property type="term" value="P:DNA-templated transcription"/>
    <property type="evidence" value="ECO:0007669"/>
    <property type="project" value="InterPro"/>
</dbReference>
<dbReference type="PROSITE" id="PS00463">
    <property type="entry name" value="ZN2_CY6_FUNGAL_1"/>
    <property type="match status" value="1"/>
</dbReference>
<evidence type="ECO:0000256" key="1">
    <source>
        <dbReference type="ARBA" id="ARBA00004123"/>
    </source>
</evidence>
<feature type="compositionally biased region" description="Polar residues" evidence="6">
    <location>
        <begin position="623"/>
        <end position="647"/>
    </location>
</feature>
<keyword evidence="2" id="KW-0479">Metal-binding</keyword>
<keyword evidence="5" id="KW-0539">Nucleus</keyword>
<dbReference type="PANTHER" id="PTHR47338:SF10">
    <property type="entry name" value="TRANSCRIPTION FACTOR DOMAIN-CONTAINING PROTEIN-RELATED"/>
    <property type="match status" value="1"/>
</dbReference>
<dbReference type="InterPro" id="IPR036864">
    <property type="entry name" value="Zn2-C6_fun-type_DNA-bd_sf"/>
</dbReference>
<evidence type="ECO:0000256" key="2">
    <source>
        <dbReference type="ARBA" id="ARBA00022723"/>
    </source>
</evidence>
<dbReference type="SMART" id="SM00066">
    <property type="entry name" value="GAL4"/>
    <property type="match status" value="1"/>
</dbReference>
<dbReference type="Gene3D" id="4.10.240.10">
    <property type="entry name" value="Zn(2)-C6 fungal-type DNA-binding domain"/>
    <property type="match status" value="1"/>
</dbReference>
<feature type="compositionally biased region" description="Basic and acidic residues" evidence="6">
    <location>
        <begin position="25"/>
        <end position="35"/>
    </location>
</feature>
<keyword evidence="4" id="KW-0804">Transcription</keyword>
<protein>
    <recommendedName>
        <fullName evidence="7">Zn(2)-C6 fungal-type domain-containing protein</fullName>
    </recommendedName>
</protein>
<dbReference type="Proteomes" id="UP000799436">
    <property type="component" value="Unassembled WGS sequence"/>
</dbReference>
<dbReference type="InterPro" id="IPR007219">
    <property type="entry name" value="XnlR_reg_dom"/>
</dbReference>
<dbReference type="CDD" id="cd00067">
    <property type="entry name" value="GAL4"/>
    <property type="match status" value="1"/>
</dbReference>
<organism evidence="8 9">
    <name type="scientific">Teratosphaeria nubilosa</name>
    <dbReference type="NCBI Taxonomy" id="161662"/>
    <lineage>
        <taxon>Eukaryota</taxon>
        <taxon>Fungi</taxon>
        <taxon>Dikarya</taxon>
        <taxon>Ascomycota</taxon>
        <taxon>Pezizomycotina</taxon>
        <taxon>Dothideomycetes</taxon>
        <taxon>Dothideomycetidae</taxon>
        <taxon>Mycosphaerellales</taxon>
        <taxon>Teratosphaeriaceae</taxon>
        <taxon>Teratosphaeria</taxon>
    </lineage>
</organism>
<evidence type="ECO:0000256" key="6">
    <source>
        <dbReference type="SAM" id="MobiDB-lite"/>
    </source>
</evidence>
<feature type="domain" description="Zn(2)-C6 fungal-type" evidence="7">
    <location>
        <begin position="46"/>
        <end position="76"/>
    </location>
</feature>
<dbReference type="Pfam" id="PF00172">
    <property type="entry name" value="Zn_clus"/>
    <property type="match status" value="1"/>
</dbReference>
<dbReference type="SMART" id="SM00906">
    <property type="entry name" value="Fungal_trans"/>
    <property type="match status" value="1"/>
</dbReference>
<feature type="compositionally biased region" description="Basic and acidic residues" evidence="6">
    <location>
        <begin position="1"/>
        <end position="10"/>
    </location>
</feature>
<comment type="subcellular location">
    <subcellularLocation>
        <location evidence="1">Nucleus</location>
    </subcellularLocation>
</comment>
<evidence type="ECO:0000313" key="9">
    <source>
        <dbReference type="Proteomes" id="UP000799436"/>
    </source>
</evidence>
<accession>A0A6G1LFN9</accession>
<dbReference type="PANTHER" id="PTHR47338">
    <property type="entry name" value="ZN(II)2CYS6 TRANSCRIPTION FACTOR (EUROFUNG)-RELATED"/>
    <property type="match status" value="1"/>
</dbReference>
<evidence type="ECO:0000256" key="5">
    <source>
        <dbReference type="ARBA" id="ARBA00023242"/>
    </source>
</evidence>
<feature type="region of interest" description="Disordered" evidence="6">
    <location>
        <begin position="1"/>
        <end position="39"/>
    </location>
</feature>
<dbReference type="SUPFAM" id="SSF57701">
    <property type="entry name" value="Zn2/Cys6 DNA-binding domain"/>
    <property type="match status" value="1"/>
</dbReference>
<dbReference type="CDD" id="cd12148">
    <property type="entry name" value="fungal_TF_MHR"/>
    <property type="match status" value="1"/>
</dbReference>
<dbReference type="Pfam" id="PF04082">
    <property type="entry name" value="Fungal_trans"/>
    <property type="match status" value="1"/>
</dbReference>
<dbReference type="GO" id="GO:0005634">
    <property type="term" value="C:nucleus"/>
    <property type="evidence" value="ECO:0007669"/>
    <property type="project" value="UniProtKB-SubCell"/>
</dbReference>
<dbReference type="GO" id="GO:0003677">
    <property type="term" value="F:DNA binding"/>
    <property type="evidence" value="ECO:0007669"/>
    <property type="project" value="InterPro"/>
</dbReference>
<evidence type="ECO:0000256" key="3">
    <source>
        <dbReference type="ARBA" id="ARBA00023015"/>
    </source>
</evidence>
<dbReference type="GO" id="GO:0008270">
    <property type="term" value="F:zinc ion binding"/>
    <property type="evidence" value="ECO:0007669"/>
    <property type="project" value="InterPro"/>
</dbReference>
<keyword evidence="3" id="KW-0805">Transcription regulation</keyword>
<evidence type="ECO:0000259" key="7">
    <source>
        <dbReference type="PROSITE" id="PS50048"/>
    </source>
</evidence>
<feature type="region of interest" description="Disordered" evidence="6">
    <location>
        <begin position="580"/>
        <end position="668"/>
    </location>
</feature>
<dbReference type="PROSITE" id="PS50048">
    <property type="entry name" value="ZN2_CY6_FUNGAL_2"/>
    <property type="match status" value="1"/>
</dbReference>
<reference evidence="8" key="1">
    <citation type="journal article" date="2020" name="Stud. Mycol.">
        <title>101 Dothideomycetes genomes: a test case for predicting lifestyles and emergence of pathogens.</title>
        <authorList>
            <person name="Haridas S."/>
            <person name="Albert R."/>
            <person name="Binder M."/>
            <person name="Bloem J."/>
            <person name="Labutti K."/>
            <person name="Salamov A."/>
            <person name="Andreopoulos B."/>
            <person name="Baker S."/>
            <person name="Barry K."/>
            <person name="Bills G."/>
            <person name="Bluhm B."/>
            <person name="Cannon C."/>
            <person name="Castanera R."/>
            <person name="Culley D."/>
            <person name="Daum C."/>
            <person name="Ezra D."/>
            <person name="Gonzalez J."/>
            <person name="Henrissat B."/>
            <person name="Kuo A."/>
            <person name="Liang C."/>
            <person name="Lipzen A."/>
            <person name="Lutzoni F."/>
            <person name="Magnuson J."/>
            <person name="Mondo S."/>
            <person name="Nolan M."/>
            <person name="Ohm R."/>
            <person name="Pangilinan J."/>
            <person name="Park H.-J."/>
            <person name="Ramirez L."/>
            <person name="Alfaro M."/>
            <person name="Sun H."/>
            <person name="Tritt A."/>
            <person name="Yoshinaga Y."/>
            <person name="Zwiers L.-H."/>
            <person name="Turgeon B."/>
            <person name="Goodwin S."/>
            <person name="Spatafora J."/>
            <person name="Crous P."/>
            <person name="Grigoriev I."/>
        </authorList>
    </citation>
    <scope>NUCLEOTIDE SEQUENCE</scope>
    <source>
        <strain evidence="8">CBS 116005</strain>
    </source>
</reference>
<dbReference type="GO" id="GO:0000981">
    <property type="term" value="F:DNA-binding transcription factor activity, RNA polymerase II-specific"/>
    <property type="evidence" value="ECO:0007669"/>
    <property type="project" value="InterPro"/>
</dbReference>
<dbReference type="AlphaFoldDB" id="A0A6G1LFN9"/>
<dbReference type="EMBL" id="ML995818">
    <property type="protein sequence ID" value="KAF2771761.1"/>
    <property type="molecule type" value="Genomic_DNA"/>
</dbReference>
<name>A0A6G1LFN9_9PEZI</name>
<evidence type="ECO:0000256" key="4">
    <source>
        <dbReference type="ARBA" id="ARBA00023163"/>
    </source>
</evidence>